<dbReference type="AlphaFoldDB" id="F8Q4S3"/>
<accession>F8Q4S3</accession>
<feature type="domain" description="DUF6589" evidence="1">
    <location>
        <begin position="270"/>
        <end position="419"/>
    </location>
</feature>
<sequence length="421" mass="47290">MSNTHRLSAVLQCIEENRFSVSKLIQGILESTETSTKLARESLERDGARICAYLYNHTNSRQPVLSWSFTLVTDGDNFMGELGGDEDEGGDQETLKKRWRRAATRNTALGMIKTVVCISIMLHNSNERCNYLQAILGLFCHSTGVPEKVVEVLAHAGLSVSLTSIHHAVSSISKEISVKIKKEVQSMCSAFAYDNFDMDFKTAQPTIEHSSRFVSATSATVIPLFGVSDPAALRCSAELWQRDSRNPAATSPFKEIRSMLQYHKKDTYNKQLHPNKLSPRSEAFAWHVRSILVNQCTSFGHFSSLLREPDIIDKIPVHKMNQIPCRAMNIKQSTPDGNIEVLDNLLRQGGIGDKSDKHFVLELDADMSEYVILVHGDLLTKEHIDSVKDTRRIEGTPQNRFQYVVFMPGLFHYKMACADPL</sequence>
<evidence type="ECO:0000313" key="2">
    <source>
        <dbReference type="EMBL" id="EGN96550.1"/>
    </source>
</evidence>
<dbReference type="InterPro" id="IPR046496">
    <property type="entry name" value="DUF6589"/>
</dbReference>
<reference evidence="3" key="1">
    <citation type="journal article" date="2011" name="Science">
        <title>The plant cell wall-decomposing machinery underlies the functional diversity of forest fungi.</title>
        <authorList>
            <person name="Eastwood D.C."/>
            <person name="Floudas D."/>
            <person name="Binder M."/>
            <person name="Majcherczyk A."/>
            <person name="Schneider P."/>
            <person name="Aerts A."/>
            <person name="Asiegbu F.O."/>
            <person name="Baker S.E."/>
            <person name="Barry K."/>
            <person name="Bendiksby M."/>
            <person name="Blumentritt M."/>
            <person name="Coutinho P.M."/>
            <person name="Cullen D."/>
            <person name="de Vries R.P."/>
            <person name="Gathman A."/>
            <person name="Goodell B."/>
            <person name="Henrissat B."/>
            <person name="Ihrmark K."/>
            <person name="Kauserud H."/>
            <person name="Kohler A."/>
            <person name="LaButti K."/>
            <person name="Lapidus A."/>
            <person name="Lavin J.L."/>
            <person name="Lee Y.-H."/>
            <person name="Lindquist E."/>
            <person name="Lilly W."/>
            <person name="Lucas S."/>
            <person name="Morin E."/>
            <person name="Murat C."/>
            <person name="Oguiza J.A."/>
            <person name="Park J."/>
            <person name="Pisabarro A.G."/>
            <person name="Riley R."/>
            <person name="Rosling A."/>
            <person name="Salamov A."/>
            <person name="Schmidt O."/>
            <person name="Schmutz J."/>
            <person name="Skrede I."/>
            <person name="Stenlid J."/>
            <person name="Wiebenga A."/>
            <person name="Xie X."/>
            <person name="Kuees U."/>
            <person name="Hibbett D.S."/>
            <person name="Hoffmeister D."/>
            <person name="Hoegberg N."/>
            <person name="Martin F."/>
            <person name="Grigoriev I.V."/>
            <person name="Watkinson S.C."/>
        </authorList>
    </citation>
    <scope>NUCLEOTIDE SEQUENCE [LARGE SCALE GENOMIC DNA]</scope>
    <source>
        <strain evidence="3">strain S7.3</strain>
    </source>
</reference>
<evidence type="ECO:0000313" key="3">
    <source>
        <dbReference type="Proteomes" id="UP000008063"/>
    </source>
</evidence>
<dbReference type="Pfam" id="PF20231">
    <property type="entry name" value="DUF6589"/>
    <property type="match status" value="1"/>
</dbReference>
<protein>
    <recommendedName>
        <fullName evidence="1">DUF6589 domain-containing protein</fullName>
    </recommendedName>
</protein>
<dbReference type="EMBL" id="GL945483">
    <property type="protein sequence ID" value="EGN96550.1"/>
    <property type="molecule type" value="Genomic_DNA"/>
</dbReference>
<organism evidence="3">
    <name type="scientific">Serpula lacrymans var. lacrymans (strain S7.3)</name>
    <name type="common">Dry rot fungus</name>
    <dbReference type="NCBI Taxonomy" id="936435"/>
    <lineage>
        <taxon>Eukaryota</taxon>
        <taxon>Fungi</taxon>
        <taxon>Dikarya</taxon>
        <taxon>Basidiomycota</taxon>
        <taxon>Agaricomycotina</taxon>
        <taxon>Agaricomycetes</taxon>
        <taxon>Agaricomycetidae</taxon>
        <taxon>Boletales</taxon>
        <taxon>Coniophorineae</taxon>
        <taxon>Serpulaceae</taxon>
        <taxon>Serpula</taxon>
    </lineage>
</organism>
<dbReference type="Proteomes" id="UP000008063">
    <property type="component" value="Unassembled WGS sequence"/>
</dbReference>
<dbReference type="InParanoid" id="F8Q4S3"/>
<evidence type="ECO:0000259" key="1">
    <source>
        <dbReference type="Pfam" id="PF20231"/>
    </source>
</evidence>
<dbReference type="OrthoDB" id="4743193at2759"/>
<proteinExistence type="predicted"/>
<dbReference type="eggNOG" id="ENOG502SUPT">
    <property type="taxonomic scope" value="Eukaryota"/>
</dbReference>
<gene>
    <name evidence="2" type="ORF">SERLA73DRAFT_154079</name>
</gene>
<name>F8Q4S3_SERL3</name>
<keyword evidence="3" id="KW-1185">Reference proteome</keyword>
<dbReference type="HOGENOM" id="CLU_009487_5_0_1"/>
<dbReference type="OMA" id="DADMSEY"/>